<comment type="subcellular location">
    <subcellularLocation>
        <location evidence="2">Cell membrane</location>
    </subcellularLocation>
    <subcellularLocation>
        <location evidence="1">Membrane</location>
        <topology evidence="1">Single-pass membrane protein</topology>
    </subcellularLocation>
</comment>
<evidence type="ECO:0000256" key="7">
    <source>
        <dbReference type="ARBA" id="ARBA00023186"/>
    </source>
</evidence>
<dbReference type="EMBL" id="NHRY01000099">
    <property type="protein sequence ID" value="PPQ34595.1"/>
    <property type="molecule type" value="Genomic_DNA"/>
</dbReference>
<dbReference type="InterPro" id="IPR026039">
    <property type="entry name" value="YfgM"/>
</dbReference>
<keyword evidence="11" id="KW-1185">Reference proteome</keyword>
<sequence>MVDIFDEVAEDLRAERAEKLLKKYGWLIIVAAILVVSGTAGWQIWIRMQAQRDATVASQFIAAETAIEQAKPGKPAESQINALDHLAAHGPEGYKTLARLRAAQLKADAGDLPGAVALWNQVAADSNADSLLRDLASLTATMRELDHGDPALLKARLEPLAVFGNPWSALAREQLALLDLRQGKTADAKTKLKALSSDFEAPAGVRARAAALLAGLG</sequence>
<organism evidence="10 11">
    <name type="scientific">Rhodopila globiformis</name>
    <name type="common">Rhodopseudomonas globiformis</name>
    <dbReference type="NCBI Taxonomy" id="1071"/>
    <lineage>
        <taxon>Bacteria</taxon>
        <taxon>Pseudomonadati</taxon>
        <taxon>Pseudomonadota</taxon>
        <taxon>Alphaproteobacteria</taxon>
        <taxon>Acetobacterales</taxon>
        <taxon>Acetobacteraceae</taxon>
        <taxon>Rhodopila</taxon>
    </lineage>
</organism>
<keyword evidence="6 8" id="KW-0472">Membrane</keyword>
<dbReference type="Proteomes" id="UP000239724">
    <property type="component" value="Unassembled WGS sequence"/>
</dbReference>
<keyword evidence="7" id="KW-0143">Chaperone</keyword>
<keyword evidence="3" id="KW-1003">Cell membrane</keyword>
<feature type="transmembrane region" description="Helical" evidence="8">
    <location>
        <begin position="24"/>
        <end position="45"/>
    </location>
</feature>
<reference evidence="10 11" key="1">
    <citation type="journal article" date="2018" name="Arch. Microbiol.">
        <title>New insights into the metabolic potential of the phototrophic purple bacterium Rhodopila globiformis DSM 161(T) from its draft genome sequence and evidence for a vanadium-dependent nitrogenase.</title>
        <authorList>
            <person name="Imhoff J.F."/>
            <person name="Rahn T."/>
            <person name="Kunzel S."/>
            <person name="Neulinger S.C."/>
        </authorList>
    </citation>
    <scope>NUCLEOTIDE SEQUENCE [LARGE SCALE GENOMIC DNA]</scope>
    <source>
        <strain evidence="10 11">DSM 161</strain>
    </source>
</reference>
<evidence type="ECO:0000313" key="10">
    <source>
        <dbReference type="EMBL" id="PPQ34595.1"/>
    </source>
</evidence>
<evidence type="ECO:0000256" key="3">
    <source>
        <dbReference type="ARBA" id="ARBA00022475"/>
    </source>
</evidence>
<evidence type="ECO:0000259" key="9">
    <source>
        <dbReference type="Pfam" id="PF09976"/>
    </source>
</evidence>
<protein>
    <recommendedName>
        <fullName evidence="9">Ancillary SecYEG translocon subunit/Cell division coordinator CpoB TPR domain-containing protein</fullName>
    </recommendedName>
</protein>
<keyword evidence="5 8" id="KW-1133">Transmembrane helix</keyword>
<dbReference type="GO" id="GO:0005886">
    <property type="term" value="C:plasma membrane"/>
    <property type="evidence" value="ECO:0007669"/>
    <property type="project" value="UniProtKB-SubCell"/>
</dbReference>
<dbReference type="PANTHER" id="PTHR38035:SF1">
    <property type="entry name" value="ANCILLARY SECYEG TRANSLOCON SUBUNIT"/>
    <property type="match status" value="1"/>
</dbReference>
<evidence type="ECO:0000256" key="2">
    <source>
        <dbReference type="ARBA" id="ARBA00004236"/>
    </source>
</evidence>
<comment type="caution">
    <text evidence="10">The sequence shown here is derived from an EMBL/GenBank/DDBJ whole genome shotgun (WGS) entry which is preliminary data.</text>
</comment>
<evidence type="ECO:0000313" key="11">
    <source>
        <dbReference type="Proteomes" id="UP000239724"/>
    </source>
</evidence>
<dbReference type="OrthoDB" id="7173339at2"/>
<dbReference type="Pfam" id="PF09976">
    <property type="entry name" value="TPR_21"/>
    <property type="match status" value="1"/>
</dbReference>
<dbReference type="PANTHER" id="PTHR38035">
    <property type="entry name" value="UPF0070 PROTEIN YFGM"/>
    <property type="match status" value="1"/>
</dbReference>
<dbReference type="GO" id="GO:0044877">
    <property type="term" value="F:protein-containing complex binding"/>
    <property type="evidence" value="ECO:0007669"/>
    <property type="project" value="InterPro"/>
</dbReference>
<evidence type="ECO:0000256" key="5">
    <source>
        <dbReference type="ARBA" id="ARBA00022989"/>
    </source>
</evidence>
<gene>
    <name evidence="10" type="ORF">CCS01_10200</name>
</gene>
<feature type="domain" description="Ancillary SecYEG translocon subunit/Cell division coordinator CpoB TPR" evidence="9">
    <location>
        <begin position="21"/>
        <end position="138"/>
    </location>
</feature>
<dbReference type="InterPro" id="IPR018704">
    <property type="entry name" value="SecYEG/CpoB_TPR"/>
</dbReference>
<name>A0A2S6NIY8_RHOGL</name>
<proteinExistence type="predicted"/>
<evidence type="ECO:0000256" key="1">
    <source>
        <dbReference type="ARBA" id="ARBA00004167"/>
    </source>
</evidence>
<keyword evidence="4 8" id="KW-0812">Transmembrane</keyword>
<evidence type="ECO:0000256" key="4">
    <source>
        <dbReference type="ARBA" id="ARBA00022692"/>
    </source>
</evidence>
<accession>A0A2S6NIY8</accession>
<dbReference type="AlphaFoldDB" id="A0A2S6NIY8"/>
<evidence type="ECO:0000256" key="6">
    <source>
        <dbReference type="ARBA" id="ARBA00023136"/>
    </source>
</evidence>
<dbReference type="RefSeq" id="WP_104518748.1">
    <property type="nucleotide sequence ID" value="NZ_NHRY01000099.1"/>
</dbReference>
<evidence type="ECO:0000256" key="8">
    <source>
        <dbReference type="SAM" id="Phobius"/>
    </source>
</evidence>